<comment type="caution">
    <text evidence="2">The sequence shown here is derived from an EMBL/GenBank/DDBJ whole genome shotgun (WGS) entry which is preliminary data.</text>
</comment>
<dbReference type="InterPro" id="IPR025159">
    <property type="entry name" value="AbiEi_N"/>
</dbReference>
<protein>
    <submittedName>
        <fullName evidence="2">Type IV toxin-antitoxin system AbiEi family antitoxin domain-containing protein</fullName>
    </submittedName>
</protein>
<proteinExistence type="predicted"/>
<feature type="domain" description="AbiEi antitoxin N-terminal" evidence="1">
    <location>
        <begin position="16"/>
        <end position="54"/>
    </location>
</feature>
<sequence>MKTVEAIRILNDISFSQKGLFTAAQAKAVGVERYTVSRLEKLGNVERLAKGVYRMGGAPSQREEDVFAAWLSLVPSRQPGAPFSDADPVAMGVTAAWLYRIGEIGPMPYEFCTSVRRQTQRHGLILRKRDLRQTDTSLVAGIPATTPARTVIDLIDYGEDLSLVSNVLCDALELGLISDENRLREEIDRRGMKMGIAKDPSLYEMMRGGRRI</sequence>
<evidence type="ECO:0000259" key="1">
    <source>
        <dbReference type="Pfam" id="PF13338"/>
    </source>
</evidence>
<organism evidence="2 3">
    <name type="scientific">Tractidigestivibacter montrealensis</name>
    <dbReference type="NCBI Taxonomy" id="2972466"/>
    <lineage>
        <taxon>Bacteria</taxon>
        <taxon>Bacillati</taxon>
        <taxon>Actinomycetota</taxon>
        <taxon>Coriobacteriia</taxon>
        <taxon>Coriobacteriales</taxon>
        <taxon>Atopobiaceae</taxon>
        <taxon>Tractidigestivibacter</taxon>
    </lineage>
</organism>
<gene>
    <name evidence="2" type="ORF">NVS32_09380</name>
</gene>
<dbReference type="RefSeq" id="WP_258499583.1">
    <property type="nucleotide sequence ID" value="NZ_JANSKA010000006.1"/>
</dbReference>
<accession>A0ABT1ZAC3</accession>
<evidence type="ECO:0000313" key="3">
    <source>
        <dbReference type="Proteomes" id="UP001204320"/>
    </source>
</evidence>
<dbReference type="Pfam" id="PF13338">
    <property type="entry name" value="AbiEi_4"/>
    <property type="match status" value="1"/>
</dbReference>
<evidence type="ECO:0000313" key="2">
    <source>
        <dbReference type="EMBL" id="MCR9037157.1"/>
    </source>
</evidence>
<reference evidence="2 3" key="1">
    <citation type="submission" date="2022-08" db="EMBL/GenBank/DDBJ databases">
        <title>Tractidigestivibacter montrealensis type strain KD21.</title>
        <authorList>
            <person name="Diop K."/>
            <person name="Richard C."/>
            <person name="Routy B."/>
        </authorList>
    </citation>
    <scope>NUCLEOTIDE SEQUENCE [LARGE SCALE GENOMIC DNA]</scope>
    <source>
        <strain evidence="2 3">KD21</strain>
    </source>
</reference>
<dbReference type="Proteomes" id="UP001204320">
    <property type="component" value="Unassembled WGS sequence"/>
</dbReference>
<keyword evidence="3" id="KW-1185">Reference proteome</keyword>
<name>A0ABT1ZAC3_9ACTN</name>
<dbReference type="EMBL" id="JANSKA010000006">
    <property type="protein sequence ID" value="MCR9037157.1"/>
    <property type="molecule type" value="Genomic_DNA"/>
</dbReference>